<dbReference type="PANTHER" id="PTHR46481:SF10">
    <property type="entry name" value="ZINC FINGER BED DOMAIN-CONTAINING PROTEIN 39"/>
    <property type="match status" value="1"/>
</dbReference>
<feature type="region of interest" description="Disordered" evidence="6">
    <location>
        <begin position="751"/>
        <end position="842"/>
    </location>
</feature>
<dbReference type="EMBL" id="MLQL01000101">
    <property type="protein sequence ID" value="OQE09706.1"/>
    <property type="molecule type" value="Genomic_DNA"/>
</dbReference>
<dbReference type="InterPro" id="IPR012337">
    <property type="entry name" value="RNaseH-like_sf"/>
</dbReference>
<dbReference type="GO" id="GO:0005634">
    <property type="term" value="C:nucleus"/>
    <property type="evidence" value="ECO:0007669"/>
    <property type="project" value="UniProtKB-SubCell"/>
</dbReference>
<evidence type="ECO:0000256" key="4">
    <source>
        <dbReference type="ARBA" id="ARBA00022833"/>
    </source>
</evidence>
<dbReference type="InterPro" id="IPR052035">
    <property type="entry name" value="ZnF_BED_domain_contain"/>
</dbReference>
<proteinExistence type="predicted"/>
<feature type="compositionally biased region" description="Basic and acidic residues" evidence="6">
    <location>
        <begin position="781"/>
        <end position="811"/>
    </location>
</feature>
<evidence type="ECO:0000256" key="2">
    <source>
        <dbReference type="ARBA" id="ARBA00022723"/>
    </source>
</evidence>
<dbReference type="Pfam" id="PF05699">
    <property type="entry name" value="Dimer_Tnp_hAT"/>
    <property type="match status" value="1"/>
</dbReference>
<accession>A0A1V6S758</accession>
<dbReference type="InterPro" id="IPR008906">
    <property type="entry name" value="HATC_C_dom"/>
</dbReference>
<comment type="caution">
    <text evidence="8">The sequence shown here is derived from an EMBL/GenBank/DDBJ whole genome shotgun (WGS) entry which is preliminary data.</text>
</comment>
<evidence type="ECO:0000313" key="9">
    <source>
        <dbReference type="Proteomes" id="UP000191342"/>
    </source>
</evidence>
<evidence type="ECO:0000259" key="7">
    <source>
        <dbReference type="Pfam" id="PF05699"/>
    </source>
</evidence>
<protein>
    <recommendedName>
        <fullName evidence="7">HAT C-terminal dimerisation domain-containing protein</fullName>
    </recommendedName>
</protein>
<dbReference type="GO" id="GO:0008270">
    <property type="term" value="F:zinc ion binding"/>
    <property type="evidence" value="ECO:0007669"/>
    <property type="project" value="UniProtKB-KW"/>
</dbReference>
<evidence type="ECO:0000256" key="1">
    <source>
        <dbReference type="ARBA" id="ARBA00004123"/>
    </source>
</evidence>
<evidence type="ECO:0000256" key="5">
    <source>
        <dbReference type="ARBA" id="ARBA00023242"/>
    </source>
</evidence>
<dbReference type="AlphaFoldDB" id="A0A1V6S758"/>
<gene>
    <name evidence="8" type="ORF">PENFLA_c101G03082</name>
</gene>
<feature type="domain" description="HAT C-terminal dimerisation" evidence="7">
    <location>
        <begin position="652"/>
        <end position="724"/>
    </location>
</feature>
<feature type="compositionally biased region" description="Basic and acidic residues" evidence="6">
    <location>
        <begin position="833"/>
        <end position="842"/>
    </location>
</feature>
<sequence length="842" mass="97236">MSQSQLSDFASSLYSGDLDDLSYISTGQVTPSASQHTFDSSFRRPDDPLPIPPLLKRVGPDRRKGFILYDTMSHNDFVDWWLETDYGRKSKLKWDSNRHTEIWNSYHQVAQGVDGAPKVMCKRCGKILEHPYTLSPNSTGKAQYHGTSTIQKHRKTAGCLRSEKGKKAEITNFLQREGEVSASIPFLQEDWEEDLLQFLTLNRLPFHLIEHPSFKRIINKARSAPSPPVIPSADTIRRRLGSLVKDRQQRILRTLPSSLKISIALDCWTSPFSQAFMAITGYFIDSDWVYREVLLGFKPLHGIHTGSYLSSVLIETLAEHNIEDKVFGLTTDNASNNKTLATSLQQALSDDTIITRIPCLAHVIQLSLNQLLTRIKAVPLNESAETRWTEKQSRLAQENAKQSQISSTLNKVRYLAIYVNASPQRRETFYNLQTTNMKIVPIQDVKTRWNSTFLMLRRAKRLRAIFSLFCTEYDCEEMLLSEQEWRQIDYLLYITEPFFDYTTQLSKTRDVTAHYVFKIYNKLFDHLERSQAQLRRKRVLWKKQMLEALEAGRSKLDEYYSQADDLRGNIYAISTMLAPVNKFKFFLSSDWDQKWRDTYRLAFKQALVPYQAQVRTSSRDLQSSLTIARPSSRLEEMLDGRDIQPRAFTDEISQYLDSDTVSVRPLTFWKEHQARFPAIAALTRDILSFPATGAGVERLFNTARDICHYRRGRMKSETIEALMMFLCTTKFDMEEQEATLLEKFFSQDELEATKEEREEKLSEVEVDPISDTEEQEDEPEDKPGDAIEVVIEDKPEDVPDERPSPTSEHSRPCSPSLPPTCTQTRASGRKRKSREDDIFEYH</sequence>
<reference evidence="9" key="1">
    <citation type="journal article" date="2017" name="Nat. Microbiol.">
        <title>Global analysis of biosynthetic gene clusters reveals vast potential of secondary metabolite production in Penicillium species.</title>
        <authorList>
            <person name="Nielsen J.C."/>
            <person name="Grijseels S."/>
            <person name="Prigent S."/>
            <person name="Ji B."/>
            <person name="Dainat J."/>
            <person name="Nielsen K.F."/>
            <person name="Frisvad J.C."/>
            <person name="Workman M."/>
            <person name="Nielsen J."/>
        </authorList>
    </citation>
    <scope>NUCLEOTIDE SEQUENCE [LARGE SCALE GENOMIC DNA]</scope>
    <source>
        <strain evidence="9">IBT 14082</strain>
    </source>
</reference>
<keyword evidence="5" id="KW-0539">Nucleus</keyword>
<dbReference type="PANTHER" id="PTHR46481">
    <property type="entry name" value="ZINC FINGER BED DOMAIN-CONTAINING PROTEIN 4"/>
    <property type="match status" value="1"/>
</dbReference>
<name>A0A1V6S758_9EURO</name>
<dbReference type="Proteomes" id="UP000191342">
    <property type="component" value="Unassembled WGS sequence"/>
</dbReference>
<evidence type="ECO:0000256" key="6">
    <source>
        <dbReference type="SAM" id="MobiDB-lite"/>
    </source>
</evidence>
<comment type="subcellular location">
    <subcellularLocation>
        <location evidence="1">Nucleus</location>
    </subcellularLocation>
</comment>
<dbReference type="GO" id="GO:0046983">
    <property type="term" value="F:protein dimerization activity"/>
    <property type="evidence" value="ECO:0007669"/>
    <property type="project" value="InterPro"/>
</dbReference>
<keyword evidence="9" id="KW-1185">Reference proteome</keyword>
<organism evidence="8 9">
    <name type="scientific">Penicillium flavigenum</name>
    <dbReference type="NCBI Taxonomy" id="254877"/>
    <lineage>
        <taxon>Eukaryota</taxon>
        <taxon>Fungi</taxon>
        <taxon>Dikarya</taxon>
        <taxon>Ascomycota</taxon>
        <taxon>Pezizomycotina</taxon>
        <taxon>Eurotiomycetes</taxon>
        <taxon>Eurotiomycetidae</taxon>
        <taxon>Eurotiales</taxon>
        <taxon>Aspergillaceae</taxon>
        <taxon>Penicillium</taxon>
    </lineage>
</organism>
<keyword evidence="2" id="KW-0479">Metal-binding</keyword>
<keyword evidence="4" id="KW-0862">Zinc</keyword>
<evidence type="ECO:0000256" key="3">
    <source>
        <dbReference type="ARBA" id="ARBA00022771"/>
    </source>
</evidence>
<feature type="compositionally biased region" description="Acidic residues" evidence="6">
    <location>
        <begin position="764"/>
        <end position="780"/>
    </location>
</feature>
<feature type="region of interest" description="Disordered" evidence="6">
    <location>
        <begin position="32"/>
        <end position="52"/>
    </location>
</feature>
<feature type="compositionally biased region" description="Basic and acidic residues" evidence="6">
    <location>
        <begin position="751"/>
        <end position="763"/>
    </location>
</feature>
<dbReference type="SUPFAM" id="SSF53098">
    <property type="entry name" value="Ribonuclease H-like"/>
    <property type="match status" value="1"/>
</dbReference>
<evidence type="ECO:0000313" key="8">
    <source>
        <dbReference type="EMBL" id="OQE09706.1"/>
    </source>
</evidence>
<keyword evidence="3" id="KW-0863">Zinc-finger</keyword>
<dbReference type="OrthoDB" id="4364441at2759"/>